<organism evidence="1 2">
    <name type="scientific">Oryza sativa subsp. japonica</name>
    <name type="common">Rice</name>
    <dbReference type="NCBI Taxonomy" id="39947"/>
    <lineage>
        <taxon>Eukaryota</taxon>
        <taxon>Viridiplantae</taxon>
        <taxon>Streptophyta</taxon>
        <taxon>Embryophyta</taxon>
        <taxon>Tracheophyta</taxon>
        <taxon>Spermatophyta</taxon>
        <taxon>Magnoliopsida</taxon>
        <taxon>Liliopsida</taxon>
        <taxon>Poales</taxon>
        <taxon>Poaceae</taxon>
        <taxon>BOP clade</taxon>
        <taxon>Oryzoideae</taxon>
        <taxon>Oryzeae</taxon>
        <taxon>Oryzinae</taxon>
        <taxon>Oryza</taxon>
        <taxon>Oryza sativa</taxon>
    </lineage>
</organism>
<name>A0A0P0XN38_ORYSJ</name>
<dbReference type="FunCoup" id="A0A0P0XN38">
    <property type="interactions" value="7"/>
</dbReference>
<accession>A0A0P0XN38</accession>
<dbReference type="InParanoid" id="A0A0P0XN38"/>
<dbReference type="eggNOG" id="ENOG502SRPW">
    <property type="taxonomic scope" value="Eukaryota"/>
</dbReference>
<dbReference type="AlphaFoldDB" id="A0A0P0XN38"/>
<reference evidence="2" key="1">
    <citation type="journal article" date="2005" name="Nature">
        <title>The map-based sequence of the rice genome.</title>
        <authorList>
            <consortium name="International rice genome sequencing project (IRGSP)"/>
            <person name="Matsumoto T."/>
            <person name="Wu J."/>
            <person name="Kanamori H."/>
            <person name="Katayose Y."/>
            <person name="Fujisawa M."/>
            <person name="Namiki N."/>
            <person name="Mizuno H."/>
            <person name="Yamamoto K."/>
            <person name="Antonio B.A."/>
            <person name="Baba T."/>
            <person name="Sakata K."/>
            <person name="Nagamura Y."/>
            <person name="Aoki H."/>
            <person name="Arikawa K."/>
            <person name="Arita K."/>
            <person name="Bito T."/>
            <person name="Chiden Y."/>
            <person name="Fujitsuka N."/>
            <person name="Fukunaka R."/>
            <person name="Hamada M."/>
            <person name="Harada C."/>
            <person name="Hayashi A."/>
            <person name="Hijishita S."/>
            <person name="Honda M."/>
            <person name="Hosokawa S."/>
            <person name="Ichikawa Y."/>
            <person name="Idonuma A."/>
            <person name="Iijima M."/>
            <person name="Ikeda M."/>
            <person name="Ikeno M."/>
            <person name="Ito K."/>
            <person name="Ito S."/>
            <person name="Ito T."/>
            <person name="Ito Y."/>
            <person name="Ito Y."/>
            <person name="Iwabuchi A."/>
            <person name="Kamiya K."/>
            <person name="Karasawa W."/>
            <person name="Kurita K."/>
            <person name="Katagiri S."/>
            <person name="Kikuta A."/>
            <person name="Kobayashi H."/>
            <person name="Kobayashi N."/>
            <person name="Machita K."/>
            <person name="Maehara T."/>
            <person name="Masukawa M."/>
            <person name="Mizubayashi T."/>
            <person name="Mukai Y."/>
            <person name="Nagasaki H."/>
            <person name="Nagata Y."/>
            <person name="Naito S."/>
            <person name="Nakashima M."/>
            <person name="Nakama Y."/>
            <person name="Nakamichi Y."/>
            <person name="Nakamura M."/>
            <person name="Meguro A."/>
            <person name="Negishi M."/>
            <person name="Ohta I."/>
            <person name="Ohta T."/>
            <person name="Okamoto M."/>
            <person name="Ono N."/>
            <person name="Saji S."/>
            <person name="Sakaguchi M."/>
            <person name="Sakai K."/>
            <person name="Shibata M."/>
            <person name="Shimokawa T."/>
            <person name="Song J."/>
            <person name="Takazaki Y."/>
            <person name="Terasawa K."/>
            <person name="Tsugane M."/>
            <person name="Tsuji K."/>
            <person name="Ueda S."/>
            <person name="Waki K."/>
            <person name="Yamagata H."/>
            <person name="Yamamoto M."/>
            <person name="Yamamoto S."/>
            <person name="Yamane H."/>
            <person name="Yoshiki S."/>
            <person name="Yoshihara R."/>
            <person name="Yukawa K."/>
            <person name="Zhong H."/>
            <person name="Yano M."/>
            <person name="Yuan Q."/>
            <person name="Ouyang S."/>
            <person name="Liu J."/>
            <person name="Jones K.M."/>
            <person name="Gansberger K."/>
            <person name="Moffat K."/>
            <person name="Hill J."/>
            <person name="Bera J."/>
            <person name="Fadrosh D."/>
            <person name="Jin S."/>
            <person name="Johri S."/>
            <person name="Kim M."/>
            <person name="Overton L."/>
            <person name="Reardon M."/>
            <person name="Tsitrin T."/>
            <person name="Vuong H."/>
            <person name="Weaver B."/>
            <person name="Ciecko A."/>
            <person name="Tallon L."/>
            <person name="Jackson J."/>
            <person name="Pai G."/>
            <person name="Aken S.V."/>
            <person name="Utterback T."/>
            <person name="Reidmuller S."/>
            <person name="Feldblyum T."/>
            <person name="Hsiao J."/>
            <person name="Zismann V."/>
            <person name="Iobst S."/>
            <person name="de Vazeille A.R."/>
            <person name="Buell C.R."/>
            <person name="Ying K."/>
            <person name="Li Y."/>
            <person name="Lu T."/>
            <person name="Huang Y."/>
            <person name="Zhao Q."/>
            <person name="Feng Q."/>
            <person name="Zhang L."/>
            <person name="Zhu J."/>
            <person name="Weng Q."/>
            <person name="Mu J."/>
            <person name="Lu Y."/>
            <person name="Fan D."/>
            <person name="Liu Y."/>
            <person name="Guan J."/>
            <person name="Zhang Y."/>
            <person name="Yu S."/>
            <person name="Liu X."/>
            <person name="Zhang Y."/>
            <person name="Hong G."/>
            <person name="Han B."/>
            <person name="Choisne N."/>
            <person name="Demange N."/>
            <person name="Orjeda G."/>
            <person name="Samain S."/>
            <person name="Cattolico L."/>
            <person name="Pelletier E."/>
            <person name="Couloux A."/>
            <person name="Segurens B."/>
            <person name="Wincker P."/>
            <person name="D'Hont A."/>
            <person name="Scarpelli C."/>
            <person name="Weissenbach J."/>
            <person name="Salanoubat M."/>
            <person name="Quetier F."/>
            <person name="Yu Y."/>
            <person name="Kim H.R."/>
            <person name="Rambo T."/>
            <person name="Currie J."/>
            <person name="Collura K."/>
            <person name="Luo M."/>
            <person name="Yang T."/>
            <person name="Ammiraju J.S.S."/>
            <person name="Engler F."/>
            <person name="Soderlund C."/>
            <person name="Wing R.A."/>
            <person name="Palmer L.E."/>
            <person name="de la Bastide M."/>
            <person name="Spiegel L."/>
            <person name="Nascimento L."/>
            <person name="Zutavern T."/>
            <person name="O'Shaughnessy A."/>
            <person name="Dike S."/>
            <person name="Dedhia N."/>
            <person name="Preston R."/>
            <person name="Balija V."/>
            <person name="McCombie W.R."/>
            <person name="Chow T."/>
            <person name="Chen H."/>
            <person name="Chung M."/>
            <person name="Chen C."/>
            <person name="Shaw J."/>
            <person name="Wu H."/>
            <person name="Hsiao K."/>
            <person name="Chao Y."/>
            <person name="Chu M."/>
            <person name="Cheng C."/>
            <person name="Hour A."/>
            <person name="Lee P."/>
            <person name="Lin S."/>
            <person name="Lin Y."/>
            <person name="Liou J."/>
            <person name="Liu S."/>
            <person name="Hsing Y."/>
            <person name="Raghuvanshi S."/>
            <person name="Mohanty A."/>
            <person name="Bharti A.K."/>
            <person name="Gaur A."/>
            <person name="Gupta V."/>
            <person name="Kumar D."/>
            <person name="Ravi V."/>
            <person name="Vij S."/>
            <person name="Kapur A."/>
            <person name="Khurana P."/>
            <person name="Khurana P."/>
            <person name="Khurana J.P."/>
            <person name="Tyagi A.K."/>
            <person name="Gaikwad K."/>
            <person name="Singh A."/>
            <person name="Dalal V."/>
            <person name="Srivastava S."/>
            <person name="Dixit A."/>
            <person name="Pal A.K."/>
            <person name="Ghazi I.A."/>
            <person name="Yadav M."/>
            <person name="Pandit A."/>
            <person name="Bhargava A."/>
            <person name="Sureshbabu K."/>
            <person name="Batra K."/>
            <person name="Sharma T.R."/>
            <person name="Mohapatra T."/>
            <person name="Singh N.K."/>
            <person name="Messing J."/>
            <person name="Nelson A.B."/>
            <person name="Fuks G."/>
            <person name="Kavchok S."/>
            <person name="Keizer G."/>
            <person name="Linton E."/>
            <person name="Llaca V."/>
            <person name="Song R."/>
            <person name="Tanyolac B."/>
            <person name="Young S."/>
            <person name="Ho-Il K."/>
            <person name="Hahn J.H."/>
            <person name="Sangsakoo G."/>
            <person name="Vanavichit A."/>
            <person name="de Mattos Luiz.A.T."/>
            <person name="Zimmer P.D."/>
            <person name="Malone G."/>
            <person name="Dellagostin O."/>
            <person name="de Oliveira A.C."/>
            <person name="Bevan M."/>
            <person name="Bancroft I."/>
            <person name="Minx P."/>
            <person name="Cordum H."/>
            <person name="Wilson R."/>
            <person name="Cheng Z."/>
            <person name="Jin W."/>
            <person name="Jiang J."/>
            <person name="Leong S.A."/>
            <person name="Iwama H."/>
            <person name="Gojobori T."/>
            <person name="Itoh T."/>
            <person name="Niimura Y."/>
            <person name="Fujii Y."/>
            <person name="Habara T."/>
            <person name="Sakai H."/>
            <person name="Sato Y."/>
            <person name="Wilson G."/>
            <person name="Kumar K."/>
            <person name="McCouch S."/>
            <person name="Juretic N."/>
            <person name="Hoen D."/>
            <person name="Wright S."/>
            <person name="Bruskiewich R."/>
            <person name="Bureau T."/>
            <person name="Miyao A."/>
            <person name="Hirochika H."/>
            <person name="Nishikawa T."/>
            <person name="Kadowaki K."/>
            <person name="Sugiura M."/>
            <person name="Burr B."/>
            <person name="Sasaki T."/>
        </authorList>
    </citation>
    <scope>NUCLEOTIDE SEQUENCE [LARGE SCALE GENOMIC DNA]</scope>
    <source>
        <strain evidence="2">cv. Nipponbare</strain>
    </source>
</reference>
<proteinExistence type="predicted"/>
<sequence length="222" mass="23800">HIDTSGPGIEVGRQLGLNDDLERNLPRRGQAEDLLHAQLAGRHAVGEPPLEAVQQAGEAQLYHLQPEAVAGAQPAAGPERQQLEVLSLHVDLAADEPLRHELLRRVPQRRVAGDGPHVDEHPRSGGDVVAADGGVLAGYVRRQQGRHRVHAHRLLHDGLHVGEAGHVRLGDQAAAADDAVQLLGRLGEDLRLPQELRNGPLHGDGGGVRAAGDQVLHHIWKS</sequence>
<dbReference type="Gramene" id="Os09t0441250-00">
    <property type="protein sequence ID" value="Os09t0441250-00"/>
    <property type="gene ID" value="Os09g0441250"/>
</dbReference>
<evidence type="ECO:0000313" key="2">
    <source>
        <dbReference type="Proteomes" id="UP000059680"/>
    </source>
</evidence>
<protein>
    <submittedName>
        <fullName evidence="1">Os09g0441250 protein</fullName>
    </submittedName>
</protein>
<keyword evidence="2" id="KW-1185">Reference proteome</keyword>
<dbReference type="Proteomes" id="UP000059680">
    <property type="component" value="Chromosome 9"/>
</dbReference>
<dbReference type="EMBL" id="AP014965">
    <property type="protein sequence ID" value="BAT08295.1"/>
    <property type="molecule type" value="Genomic_DNA"/>
</dbReference>
<dbReference type="PaxDb" id="39947-A0A0P0XN38"/>
<reference evidence="1 2" key="3">
    <citation type="journal article" date="2013" name="Rice">
        <title>Improvement of the Oryza sativa Nipponbare reference genome using next generation sequence and optical map data.</title>
        <authorList>
            <person name="Kawahara Y."/>
            <person name="de la Bastide M."/>
            <person name="Hamilton J.P."/>
            <person name="Kanamori H."/>
            <person name="McCombie W.R."/>
            <person name="Ouyang S."/>
            <person name="Schwartz D.C."/>
            <person name="Tanaka T."/>
            <person name="Wu J."/>
            <person name="Zhou S."/>
            <person name="Childs K.L."/>
            <person name="Davidson R.M."/>
            <person name="Lin H."/>
            <person name="Quesada-Ocampo L."/>
            <person name="Vaillancourt B."/>
            <person name="Sakai H."/>
            <person name="Lee S.S."/>
            <person name="Kim J."/>
            <person name="Numa H."/>
            <person name="Itoh T."/>
            <person name="Buell C.R."/>
            <person name="Matsumoto T."/>
        </authorList>
    </citation>
    <scope>NUCLEOTIDE SEQUENCE [LARGE SCALE GENOMIC DNA]</scope>
    <source>
        <strain evidence="2">cv. Nipponbare</strain>
    </source>
</reference>
<gene>
    <name evidence="1" type="ordered locus">Os09g0441250</name>
    <name evidence="1" type="ORF">OSNPB_090441250</name>
</gene>
<reference evidence="1 2" key="2">
    <citation type="journal article" date="2013" name="Plant Cell Physiol.">
        <title>Rice Annotation Project Database (RAP-DB): an integrative and interactive database for rice genomics.</title>
        <authorList>
            <person name="Sakai H."/>
            <person name="Lee S.S."/>
            <person name="Tanaka T."/>
            <person name="Numa H."/>
            <person name="Kim J."/>
            <person name="Kawahara Y."/>
            <person name="Wakimoto H."/>
            <person name="Yang C.C."/>
            <person name="Iwamoto M."/>
            <person name="Abe T."/>
            <person name="Yamada Y."/>
            <person name="Muto A."/>
            <person name="Inokuchi H."/>
            <person name="Ikemura T."/>
            <person name="Matsumoto T."/>
            <person name="Sasaki T."/>
            <person name="Itoh T."/>
        </authorList>
    </citation>
    <scope>NUCLEOTIDE SEQUENCE [LARGE SCALE GENOMIC DNA]</scope>
    <source>
        <strain evidence="2">cv. Nipponbare</strain>
    </source>
</reference>
<evidence type="ECO:0000313" key="1">
    <source>
        <dbReference type="EMBL" id="BAT08295.1"/>
    </source>
</evidence>
<feature type="non-terminal residue" evidence="1">
    <location>
        <position position="1"/>
    </location>
</feature>